<reference evidence="7" key="1">
    <citation type="journal article" date="2012" name="Nat. Biotechnol.">
        <title>Reference genome sequence of the model plant Setaria.</title>
        <authorList>
            <person name="Bennetzen J.L."/>
            <person name="Schmutz J."/>
            <person name="Wang H."/>
            <person name="Percifield R."/>
            <person name="Hawkins J."/>
            <person name="Pontaroli A.C."/>
            <person name="Estep M."/>
            <person name="Feng L."/>
            <person name="Vaughn J.N."/>
            <person name="Grimwood J."/>
            <person name="Jenkins J."/>
            <person name="Barry K."/>
            <person name="Lindquist E."/>
            <person name="Hellsten U."/>
            <person name="Deshpande S."/>
            <person name="Wang X."/>
            <person name="Wu X."/>
            <person name="Mitros T."/>
            <person name="Triplett J."/>
            <person name="Yang X."/>
            <person name="Ye C.Y."/>
            <person name="Mauro-Herrera M."/>
            <person name="Wang L."/>
            <person name="Li P."/>
            <person name="Sharma M."/>
            <person name="Sharma R."/>
            <person name="Ronald P.C."/>
            <person name="Panaud O."/>
            <person name="Kellogg E.A."/>
            <person name="Brutnell T.P."/>
            <person name="Doust A.N."/>
            <person name="Tuskan G.A."/>
            <person name="Rokhsar D."/>
            <person name="Devos K.M."/>
        </authorList>
    </citation>
    <scope>NUCLEOTIDE SEQUENCE [LARGE SCALE GENOMIC DNA]</scope>
    <source>
        <strain evidence="7">cv. Yugu1</strain>
    </source>
</reference>
<dbReference type="GO" id="GO:0006351">
    <property type="term" value="P:DNA-templated transcription"/>
    <property type="evidence" value="ECO:0007669"/>
    <property type="project" value="InterPro"/>
</dbReference>
<comment type="similarity">
    <text evidence="5">Belongs to the archaeal Rpo12/eukaryotic RPC10 RNA polymerase subunit family.</text>
</comment>
<evidence type="ECO:0000256" key="4">
    <source>
        <dbReference type="ARBA" id="ARBA00023242"/>
    </source>
</evidence>
<evidence type="ECO:0000256" key="3">
    <source>
        <dbReference type="ARBA" id="ARBA00022833"/>
    </source>
</evidence>
<keyword evidence="7" id="KW-1185">Reference proteome</keyword>
<keyword evidence="2" id="KW-0479">Metal-binding</keyword>
<dbReference type="InterPro" id="IPR006591">
    <property type="entry name" value="RNAP_P/RPABC4"/>
</dbReference>
<dbReference type="GO" id="GO:0008270">
    <property type="term" value="F:zinc ion binding"/>
    <property type="evidence" value="ECO:0007669"/>
    <property type="project" value="InterPro"/>
</dbReference>
<dbReference type="InterPro" id="IPR039747">
    <property type="entry name" value="RPABC4"/>
</dbReference>
<dbReference type="SMART" id="SM00659">
    <property type="entry name" value="RPOLCX"/>
    <property type="match status" value="1"/>
</dbReference>
<reference evidence="6" key="2">
    <citation type="submission" date="2018-08" db="UniProtKB">
        <authorList>
            <consortium name="EnsemblPlants"/>
        </authorList>
    </citation>
    <scope>IDENTIFICATION</scope>
    <source>
        <strain evidence="6">Yugu1</strain>
    </source>
</reference>
<dbReference type="Gramene" id="KQK89656">
    <property type="protein sequence ID" value="KQK89656"/>
    <property type="gene ID" value="SETIT_039818mg"/>
</dbReference>
<dbReference type="GO" id="GO:0003677">
    <property type="term" value="F:DNA binding"/>
    <property type="evidence" value="ECO:0007669"/>
    <property type="project" value="InterPro"/>
</dbReference>
<organism evidence="6 7">
    <name type="scientific">Setaria italica</name>
    <name type="common">Foxtail millet</name>
    <name type="synonym">Panicum italicum</name>
    <dbReference type="NCBI Taxonomy" id="4555"/>
    <lineage>
        <taxon>Eukaryota</taxon>
        <taxon>Viridiplantae</taxon>
        <taxon>Streptophyta</taxon>
        <taxon>Embryophyta</taxon>
        <taxon>Tracheophyta</taxon>
        <taxon>Spermatophyta</taxon>
        <taxon>Magnoliopsida</taxon>
        <taxon>Liliopsida</taxon>
        <taxon>Poales</taxon>
        <taxon>Poaceae</taxon>
        <taxon>PACMAD clade</taxon>
        <taxon>Panicoideae</taxon>
        <taxon>Panicodae</taxon>
        <taxon>Paniceae</taxon>
        <taxon>Cenchrinae</taxon>
        <taxon>Setaria</taxon>
    </lineage>
</organism>
<dbReference type="Proteomes" id="UP000004995">
    <property type="component" value="Unassembled WGS sequence"/>
</dbReference>
<keyword evidence="3" id="KW-0862">Zinc</keyword>
<dbReference type="HOGENOM" id="CLU_3112651_0_0_1"/>
<dbReference type="Gramene" id="KQK89655">
    <property type="protein sequence ID" value="KQK89655"/>
    <property type="gene ID" value="SETIT_039903mg"/>
</dbReference>
<protein>
    <submittedName>
        <fullName evidence="6">Uncharacterized protein</fullName>
    </submittedName>
</protein>
<proteinExistence type="inferred from homology"/>
<dbReference type="GO" id="GO:0003899">
    <property type="term" value="F:DNA-directed RNA polymerase activity"/>
    <property type="evidence" value="ECO:0007669"/>
    <property type="project" value="InterPro"/>
</dbReference>
<dbReference type="EnsemblPlants" id="KQK89656">
    <property type="protein sequence ID" value="KQK89656"/>
    <property type="gene ID" value="SETIT_039818mg"/>
</dbReference>
<evidence type="ECO:0000313" key="6">
    <source>
        <dbReference type="EnsemblPlants" id="KQK89655"/>
    </source>
</evidence>
<accession>K4ALW8</accession>
<dbReference type="PANTHER" id="PTHR12056">
    <property type="entry name" value="DNA-DIRECTED RNA POLYMERASES I, II, AND III"/>
    <property type="match status" value="1"/>
</dbReference>
<evidence type="ECO:0000313" key="7">
    <source>
        <dbReference type="Proteomes" id="UP000004995"/>
    </source>
</evidence>
<dbReference type="GO" id="GO:0005634">
    <property type="term" value="C:nucleus"/>
    <property type="evidence" value="ECO:0007669"/>
    <property type="project" value="UniProtKB-SubCell"/>
</dbReference>
<dbReference type="PANTHER" id="PTHR12056:SF2">
    <property type="entry name" value="GEO11084P1"/>
    <property type="match status" value="1"/>
</dbReference>
<dbReference type="EMBL" id="AGNK02005787">
    <property type="status" value="NOT_ANNOTATED_CDS"/>
    <property type="molecule type" value="Genomic_DNA"/>
</dbReference>
<keyword evidence="4" id="KW-0539">Nucleus</keyword>
<dbReference type="EnsemblPlants" id="KQK89655">
    <property type="protein sequence ID" value="KQK89655"/>
    <property type="gene ID" value="SETIT_039903mg"/>
</dbReference>
<dbReference type="SUPFAM" id="SSF63393">
    <property type="entry name" value="RNA polymerase subunits"/>
    <property type="match status" value="1"/>
</dbReference>
<dbReference type="InterPro" id="IPR029040">
    <property type="entry name" value="RPABC4/Spt4"/>
</dbReference>
<evidence type="ECO:0000256" key="2">
    <source>
        <dbReference type="ARBA" id="ARBA00022723"/>
    </source>
</evidence>
<name>K4ALW8_SETIT</name>
<evidence type="ECO:0000256" key="5">
    <source>
        <dbReference type="ARBA" id="ARBA00025770"/>
    </source>
</evidence>
<sequence>PENTLKPGDVIQCRECGYRILYKKRTRHSKATSFLLFSAPIYDCLCSHCID</sequence>
<dbReference type="STRING" id="4555.K4ALW8"/>
<dbReference type="Pfam" id="PF03604">
    <property type="entry name" value="Zn_ribbon_RPAB4"/>
    <property type="match status" value="1"/>
</dbReference>
<evidence type="ECO:0000256" key="1">
    <source>
        <dbReference type="ARBA" id="ARBA00004123"/>
    </source>
</evidence>
<dbReference type="Gene3D" id="2.20.28.30">
    <property type="entry name" value="RNA polymerase ii, chain L"/>
    <property type="match status" value="1"/>
</dbReference>
<comment type="subcellular location">
    <subcellularLocation>
        <location evidence="1">Nucleus</location>
    </subcellularLocation>
</comment>
<dbReference type="AlphaFoldDB" id="K4ALW8"/>
<dbReference type="EMBL" id="AGNK02005786">
    <property type="status" value="NOT_ANNOTATED_CDS"/>
    <property type="molecule type" value="Genomic_DNA"/>
</dbReference>